<dbReference type="EMBL" id="AZFC01000015">
    <property type="protein sequence ID" value="KRL48544.1"/>
    <property type="molecule type" value="Genomic_DNA"/>
</dbReference>
<proteinExistence type="predicted"/>
<dbReference type="RefSeq" id="WP_056963626.1">
    <property type="nucleotide sequence ID" value="NZ_AZFC01000015.1"/>
</dbReference>
<keyword evidence="1" id="KW-0732">Signal</keyword>
<protein>
    <recommendedName>
        <fullName evidence="4">D-alanyl-D-alanine carboxypeptidase</fullName>
    </recommendedName>
</protein>
<evidence type="ECO:0000313" key="3">
    <source>
        <dbReference type="Proteomes" id="UP000051835"/>
    </source>
</evidence>
<organism evidence="2 3">
    <name type="scientific">Levilactobacillus spicheri DSM 15429</name>
    <dbReference type="NCBI Taxonomy" id="1423805"/>
    <lineage>
        <taxon>Bacteria</taxon>
        <taxon>Bacillati</taxon>
        <taxon>Bacillota</taxon>
        <taxon>Bacilli</taxon>
        <taxon>Lactobacillales</taxon>
        <taxon>Lactobacillaceae</taxon>
        <taxon>Levilactobacillus</taxon>
    </lineage>
</organism>
<feature type="signal peptide" evidence="1">
    <location>
        <begin position="1"/>
        <end position="27"/>
    </location>
</feature>
<gene>
    <name evidence="2" type="ORF">FD37_GL001001</name>
</gene>
<sequence>MSPKTTWLLIAGLAVTLGSLPTVTGHAAIKTNFTKIHYSEDAFSHNQFTNIAYHAKSTKKNAYIWNDTHTKKLYNLKTYPTYTWFKLASGTYKGNSHWIEVTNFVDSKRGWIYSPQLVKGFSTKGYQPTKRSYKQPTYAGGIYHVKSTKKNAYLWNWTHTKKLANLKNYTNQNYSRRHSVLITHQGTSHWYSYVSVTIKKKTINGYVRSSALAAGKTTNHQGQNILQPDAFVATKDYLQYLNDSKYQKLARSLIKLFPNTPVDLGLSQIAAYNFATNDTWEEDPPEEIATTGYKDIVPFTKVATYLMANKTKTNAQKLAGVEKLLDQAGYTKAKRAKLTNYKLGIYILNNVKGGKIDEAGNSLKGNWYGLIIGKTD</sequence>
<accession>A0A0R1QUT3</accession>
<dbReference type="PATRIC" id="fig|1423805.4.peg.1029"/>
<evidence type="ECO:0000313" key="2">
    <source>
        <dbReference type="EMBL" id="KRL48544.1"/>
    </source>
</evidence>
<evidence type="ECO:0000256" key="1">
    <source>
        <dbReference type="SAM" id="SignalP"/>
    </source>
</evidence>
<name>A0A0R1QUT3_9LACO</name>
<evidence type="ECO:0008006" key="4">
    <source>
        <dbReference type="Google" id="ProtNLM"/>
    </source>
</evidence>
<dbReference type="AlphaFoldDB" id="A0A0R1QUT3"/>
<dbReference type="Proteomes" id="UP000051835">
    <property type="component" value="Unassembled WGS sequence"/>
</dbReference>
<comment type="caution">
    <text evidence="2">The sequence shown here is derived from an EMBL/GenBank/DDBJ whole genome shotgun (WGS) entry which is preliminary data.</text>
</comment>
<reference evidence="2 3" key="1">
    <citation type="journal article" date="2015" name="Genome Announc.">
        <title>Expanding the biotechnology potential of lactobacilli through comparative genomics of 213 strains and associated genera.</title>
        <authorList>
            <person name="Sun Z."/>
            <person name="Harris H.M."/>
            <person name="McCann A."/>
            <person name="Guo C."/>
            <person name="Argimon S."/>
            <person name="Zhang W."/>
            <person name="Yang X."/>
            <person name="Jeffery I.B."/>
            <person name="Cooney J.C."/>
            <person name="Kagawa T.F."/>
            <person name="Liu W."/>
            <person name="Song Y."/>
            <person name="Salvetti E."/>
            <person name="Wrobel A."/>
            <person name="Rasinkangas P."/>
            <person name="Parkhill J."/>
            <person name="Rea M.C."/>
            <person name="O'Sullivan O."/>
            <person name="Ritari J."/>
            <person name="Douillard F.P."/>
            <person name="Paul Ross R."/>
            <person name="Yang R."/>
            <person name="Briner A.E."/>
            <person name="Felis G.E."/>
            <person name="de Vos W.M."/>
            <person name="Barrangou R."/>
            <person name="Klaenhammer T.R."/>
            <person name="Caufield P.W."/>
            <person name="Cui Y."/>
            <person name="Zhang H."/>
            <person name="O'Toole P.W."/>
        </authorList>
    </citation>
    <scope>NUCLEOTIDE SEQUENCE [LARGE SCALE GENOMIC DNA]</scope>
    <source>
        <strain evidence="2 3">DSM 15429</strain>
    </source>
</reference>
<feature type="chain" id="PRO_5006409633" description="D-alanyl-D-alanine carboxypeptidase" evidence="1">
    <location>
        <begin position="28"/>
        <end position="376"/>
    </location>
</feature>